<dbReference type="EC" id="2.4.1.-" evidence="6"/>
<evidence type="ECO:0000256" key="2">
    <source>
        <dbReference type="ARBA" id="ARBA00009995"/>
    </source>
</evidence>
<evidence type="ECO:0000256" key="3">
    <source>
        <dbReference type="ARBA" id="ARBA00022676"/>
    </source>
</evidence>
<dbReference type="PANTHER" id="PTHR11926:SF1494">
    <property type="entry name" value="FLAVONOL 3-O-GLUCOSYLTRANSFERASE UGT76E12-RELATED"/>
    <property type="match status" value="1"/>
</dbReference>
<evidence type="ECO:0000313" key="7">
    <source>
        <dbReference type="EMBL" id="KAA0031773.1"/>
    </source>
</evidence>
<evidence type="ECO:0000313" key="8">
    <source>
        <dbReference type="Proteomes" id="UP000321393"/>
    </source>
</evidence>
<dbReference type="OrthoDB" id="5835829at2759"/>
<dbReference type="PANTHER" id="PTHR11926">
    <property type="entry name" value="GLUCOSYL/GLUCURONOSYL TRANSFERASES"/>
    <property type="match status" value="1"/>
</dbReference>
<dbReference type="InterPro" id="IPR035595">
    <property type="entry name" value="UDP_glycos_trans_CS"/>
</dbReference>
<evidence type="ECO:0000256" key="5">
    <source>
        <dbReference type="RuleBase" id="RU003718"/>
    </source>
</evidence>
<reference evidence="7 8" key="1">
    <citation type="submission" date="2019-08" db="EMBL/GenBank/DDBJ databases">
        <title>Draft genome sequences of two oriental melons (Cucumis melo L. var makuwa).</title>
        <authorList>
            <person name="Kwon S.-Y."/>
        </authorList>
    </citation>
    <scope>NUCLEOTIDE SEQUENCE [LARGE SCALE GENOMIC DNA]</scope>
    <source>
        <strain evidence="8">cv. SW 3</strain>
        <tissue evidence="7">Leaf</tissue>
    </source>
</reference>
<dbReference type="FunFam" id="3.40.50.2000:FF:000040">
    <property type="entry name" value="UDP-glycosyltransferase 76C1"/>
    <property type="match status" value="1"/>
</dbReference>
<comment type="pathway">
    <text evidence="1">Secondary metabolite biosynthesis; terpenoid biosynthesis.</text>
</comment>
<keyword evidence="3 5" id="KW-0328">Glycosyltransferase</keyword>
<dbReference type="GO" id="GO:0080044">
    <property type="term" value="F:quercetin 7-O-glucosyltransferase activity"/>
    <property type="evidence" value="ECO:0007669"/>
    <property type="project" value="TreeGrafter"/>
</dbReference>
<name>A0A5A7SNF6_CUCMM</name>
<dbReference type="FunFam" id="3.40.50.2000:FF:000120">
    <property type="entry name" value="UDP-glycosyltransferase 76C1"/>
    <property type="match status" value="1"/>
</dbReference>
<evidence type="ECO:0000256" key="1">
    <source>
        <dbReference type="ARBA" id="ARBA00004721"/>
    </source>
</evidence>
<dbReference type="AlphaFoldDB" id="A0A5A7SNF6"/>
<dbReference type="Proteomes" id="UP000321393">
    <property type="component" value="Unassembled WGS sequence"/>
</dbReference>
<accession>A0A5A7SNF6</accession>
<dbReference type="InterPro" id="IPR002213">
    <property type="entry name" value="UDP_glucos_trans"/>
</dbReference>
<dbReference type="SUPFAM" id="SSF53756">
    <property type="entry name" value="UDP-Glycosyltransferase/glycogen phosphorylase"/>
    <property type="match status" value="1"/>
</dbReference>
<dbReference type="Pfam" id="PF00201">
    <property type="entry name" value="UDPGT"/>
    <property type="match status" value="1"/>
</dbReference>
<evidence type="ECO:0000256" key="4">
    <source>
        <dbReference type="ARBA" id="ARBA00022679"/>
    </source>
</evidence>
<dbReference type="Gene3D" id="3.40.50.2000">
    <property type="entry name" value="Glycogen Phosphorylase B"/>
    <property type="match status" value="2"/>
</dbReference>
<sequence>MEKIREVAKQRRLLLVPCPYQGHINPMLHLATYLHRNGFSITIAHTSFNSLNPNRHPDFTFICLDDRLPDDLVASLDIAKLLLAVNDNCKASLKEAMATVLRDVVCVIHDEIMHFCGEVASGFGVRSLVLRTNSISTCIARSVVLQLHAEGRLPLLDEGSSMEDEVPNLYPLRYKDLPVSAHSDIYQSTKLVHKMHDLTTSSAVIWNTIPFLEPSELTQIKTKIYNQIPIFAIGPIHKISPTSSSSSLLNEDSACLSWLHKKPSNSVIYVSLGSVARLTNHELQEMAWGLVNSNQPFLWVVRPGSVRGSDGIGFILEEFLKKAGDRGCIVEWAPQKEVLAHSAIGGFLSHCGWNSTLESLSEGVPMLCRPYSGDQRGNSRYISCVWRVGLTLEGHELNRNELEKGIRKLMVEEEGKKMREKAVDFKRKIEDCLRENGSCARNLKELVDFIMSF</sequence>
<evidence type="ECO:0000256" key="6">
    <source>
        <dbReference type="RuleBase" id="RU362057"/>
    </source>
</evidence>
<keyword evidence="4 5" id="KW-0808">Transferase</keyword>
<protein>
    <recommendedName>
        <fullName evidence="6">Glycosyltransferase</fullName>
        <ecNumber evidence="6">2.4.1.-</ecNumber>
    </recommendedName>
</protein>
<dbReference type="CDD" id="cd03784">
    <property type="entry name" value="GT1_Gtf-like"/>
    <property type="match status" value="1"/>
</dbReference>
<dbReference type="PROSITE" id="PS00375">
    <property type="entry name" value="UDPGT"/>
    <property type="match status" value="1"/>
</dbReference>
<dbReference type="EMBL" id="SSTE01022690">
    <property type="protein sequence ID" value="KAA0031773.1"/>
    <property type="molecule type" value="Genomic_DNA"/>
</dbReference>
<comment type="similarity">
    <text evidence="2 5">Belongs to the UDP-glycosyltransferase family.</text>
</comment>
<gene>
    <name evidence="7" type="ORF">E6C27_scaffold848G00130</name>
</gene>
<dbReference type="GO" id="GO:0080043">
    <property type="term" value="F:quercetin 3-O-glucosyltransferase activity"/>
    <property type="evidence" value="ECO:0007669"/>
    <property type="project" value="TreeGrafter"/>
</dbReference>
<comment type="caution">
    <text evidence="7">The sequence shown here is derived from an EMBL/GenBank/DDBJ whole genome shotgun (WGS) entry which is preliminary data.</text>
</comment>
<organism evidence="7 8">
    <name type="scientific">Cucumis melo var. makuwa</name>
    <name type="common">Oriental melon</name>
    <dbReference type="NCBI Taxonomy" id="1194695"/>
    <lineage>
        <taxon>Eukaryota</taxon>
        <taxon>Viridiplantae</taxon>
        <taxon>Streptophyta</taxon>
        <taxon>Embryophyta</taxon>
        <taxon>Tracheophyta</taxon>
        <taxon>Spermatophyta</taxon>
        <taxon>Magnoliopsida</taxon>
        <taxon>eudicotyledons</taxon>
        <taxon>Gunneridae</taxon>
        <taxon>Pentapetalae</taxon>
        <taxon>rosids</taxon>
        <taxon>fabids</taxon>
        <taxon>Cucurbitales</taxon>
        <taxon>Cucurbitaceae</taxon>
        <taxon>Benincaseae</taxon>
        <taxon>Cucumis</taxon>
    </lineage>
</organism>
<proteinExistence type="inferred from homology"/>